<proteinExistence type="predicted"/>
<dbReference type="SUPFAM" id="SSF54637">
    <property type="entry name" value="Thioesterase/thiol ester dehydrase-isomerase"/>
    <property type="match status" value="1"/>
</dbReference>
<dbReference type="Proteomes" id="UP000318405">
    <property type="component" value="Unassembled WGS sequence"/>
</dbReference>
<evidence type="ECO:0000313" key="1">
    <source>
        <dbReference type="EMBL" id="TSH96302.1"/>
    </source>
</evidence>
<organism evidence="1 2">
    <name type="scientific">Verticiella sediminum</name>
    <dbReference type="NCBI Taxonomy" id="1247510"/>
    <lineage>
        <taxon>Bacteria</taxon>
        <taxon>Pseudomonadati</taxon>
        <taxon>Pseudomonadota</taxon>
        <taxon>Betaproteobacteria</taxon>
        <taxon>Burkholderiales</taxon>
        <taxon>Alcaligenaceae</taxon>
        <taxon>Verticiella</taxon>
    </lineage>
</organism>
<reference evidence="1 2" key="1">
    <citation type="submission" date="2019-07" db="EMBL/GenBank/DDBJ databases">
        <title>Qingshengfaniella alkalisoli gen. nov., sp. nov., isolated from saline soil.</title>
        <authorList>
            <person name="Xu L."/>
            <person name="Huang X.-X."/>
            <person name="Sun J.-Q."/>
        </authorList>
    </citation>
    <scope>NUCLEOTIDE SEQUENCE [LARGE SCALE GENOMIC DNA]</scope>
    <source>
        <strain evidence="1 2">DSM 27279</strain>
    </source>
</reference>
<gene>
    <name evidence="1" type="ORF">FOZ76_09500</name>
</gene>
<protein>
    <submittedName>
        <fullName evidence="1">Acyl dehydratase</fullName>
    </submittedName>
</protein>
<name>A0A556ATN6_9BURK</name>
<dbReference type="InterPro" id="IPR029069">
    <property type="entry name" value="HotDog_dom_sf"/>
</dbReference>
<dbReference type="OrthoDB" id="9774179at2"/>
<sequence>MNYEDVHPGLELAPLTKGPLGAVHLMRWSASMENWHRIHYDHLFAVQHDKLPGVLINGSLKQQFLVQLLRDWAEPDGWLWKIRFQFRAKNLVNETLQAWGRVTATSRCAEFGLVHLDIGLRNENGEESTPGAAVVALAYRGGPPVPYPFVAPAGAA</sequence>
<accession>A0A556ATN6</accession>
<dbReference type="AlphaFoldDB" id="A0A556ATN6"/>
<dbReference type="RefSeq" id="WP_143947916.1">
    <property type="nucleotide sequence ID" value="NZ_BAABMB010000002.1"/>
</dbReference>
<comment type="caution">
    <text evidence="1">The sequence shown here is derived from an EMBL/GenBank/DDBJ whole genome shotgun (WGS) entry which is preliminary data.</text>
</comment>
<keyword evidence="2" id="KW-1185">Reference proteome</keyword>
<dbReference type="EMBL" id="VLTJ01000017">
    <property type="protein sequence ID" value="TSH96302.1"/>
    <property type="molecule type" value="Genomic_DNA"/>
</dbReference>
<dbReference type="Gene3D" id="3.10.129.10">
    <property type="entry name" value="Hotdog Thioesterase"/>
    <property type="match status" value="1"/>
</dbReference>
<evidence type="ECO:0000313" key="2">
    <source>
        <dbReference type="Proteomes" id="UP000318405"/>
    </source>
</evidence>